<comment type="similarity">
    <text evidence="1 4">Belongs to the glycosyl hydrolase 28 family.</text>
</comment>
<keyword evidence="3 4" id="KW-0326">Glycosidase</keyword>
<dbReference type="Gene3D" id="2.160.20.10">
    <property type="entry name" value="Single-stranded right-handed beta-helix, Pectin lyase-like"/>
    <property type="match status" value="1"/>
</dbReference>
<name>A0A2U2PH57_9SPHI</name>
<dbReference type="EMBL" id="QEAS01000008">
    <property type="protein sequence ID" value="PWG80592.1"/>
    <property type="molecule type" value="Genomic_DNA"/>
</dbReference>
<evidence type="ECO:0000313" key="6">
    <source>
        <dbReference type="EMBL" id="PWG80592.1"/>
    </source>
</evidence>
<dbReference type="Pfam" id="PF00295">
    <property type="entry name" value="Glyco_hydro_28"/>
    <property type="match status" value="1"/>
</dbReference>
<gene>
    <name evidence="6" type="ORF">DDR33_11210</name>
</gene>
<comment type="caution">
    <text evidence="6">The sequence shown here is derived from an EMBL/GenBank/DDBJ whole genome shotgun (WGS) entry which is preliminary data.</text>
</comment>
<keyword evidence="7" id="KW-1185">Reference proteome</keyword>
<reference evidence="6 7" key="1">
    <citation type="submission" date="2018-04" db="EMBL/GenBank/DDBJ databases">
        <title>Pedobacter chongqingensis sp. nov., isolated from a rottenly hemp rope.</title>
        <authorList>
            <person name="Cai Y."/>
        </authorList>
    </citation>
    <scope>NUCLEOTIDE SEQUENCE [LARGE SCALE GENOMIC DNA]</scope>
    <source>
        <strain evidence="6 7">FJ4-8</strain>
    </source>
</reference>
<evidence type="ECO:0000256" key="3">
    <source>
        <dbReference type="ARBA" id="ARBA00023295"/>
    </source>
</evidence>
<dbReference type="GO" id="GO:0005975">
    <property type="term" value="P:carbohydrate metabolic process"/>
    <property type="evidence" value="ECO:0007669"/>
    <property type="project" value="InterPro"/>
</dbReference>
<dbReference type="InterPro" id="IPR011050">
    <property type="entry name" value="Pectin_lyase_fold/virulence"/>
</dbReference>
<dbReference type="AlphaFoldDB" id="A0A2U2PH57"/>
<dbReference type="PANTHER" id="PTHR31339">
    <property type="entry name" value="PECTIN LYASE-RELATED"/>
    <property type="match status" value="1"/>
</dbReference>
<feature type="signal peptide" evidence="5">
    <location>
        <begin position="1"/>
        <end position="20"/>
    </location>
</feature>
<dbReference type="GO" id="GO:0004650">
    <property type="term" value="F:polygalacturonase activity"/>
    <property type="evidence" value="ECO:0007669"/>
    <property type="project" value="InterPro"/>
</dbReference>
<organism evidence="6 7">
    <name type="scientific">Pararcticibacter amylolyticus</name>
    <dbReference type="NCBI Taxonomy" id="2173175"/>
    <lineage>
        <taxon>Bacteria</taxon>
        <taxon>Pseudomonadati</taxon>
        <taxon>Bacteroidota</taxon>
        <taxon>Sphingobacteriia</taxon>
        <taxon>Sphingobacteriales</taxon>
        <taxon>Sphingobacteriaceae</taxon>
        <taxon>Pararcticibacter</taxon>
    </lineage>
</organism>
<dbReference type="OrthoDB" id="9795222at2"/>
<keyword evidence="2 4" id="KW-0378">Hydrolase</keyword>
<accession>A0A2U2PH57</accession>
<sequence length="439" mass="49003">MKKIVLFLLVCIHLALGLEAKELFPDGTPVPDWFRQNKAVDIKTLGKAYRITDYGVVNDSTILQTEKIQSIIDQASAAGGGVVLIPKGTFLSGALFFKAKTHLFIEKDAVLKGSDDISNFPILPTRIEGQSINYFAALVNADSLDGFTVSGEGTIDGNGLRYWKSFWLRRKVNPNCTNIEELRPRLVYISNSKNVQLSGVKLVNSPFWTTHLYKCENVKVSDLYIFSPHQPVKAPSTDAIDIDACTNVHIRNCYFSVNDDAIALKGGKGPSADQDKNNGGNRNIIIEDCTYGFCHSALTCGSEAIHNRNIVLRRCTLNNAKRLLWLKMRPDTPQNYEYILVEDIKGDAQSFLYVKPWTQFFDMKGQTRKAPSSSMNVTMRNIALKCDVFFDVVQSDQYQLSDFTFENLDIQATAGTEIPAGYISNLTLKKVQVNGKKLK</sequence>
<dbReference type="InterPro" id="IPR051801">
    <property type="entry name" value="GH28_Enzymes"/>
</dbReference>
<dbReference type="SUPFAM" id="SSF51126">
    <property type="entry name" value="Pectin lyase-like"/>
    <property type="match status" value="1"/>
</dbReference>
<protein>
    <submittedName>
        <fullName evidence="6">Exopolygalacturonase</fullName>
    </submittedName>
</protein>
<dbReference type="Proteomes" id="UP000245647">
    <property type="component" value="Unassembled WGS sequence"/>
</dbReference>
<feature type="chain" id="PRO_5015643927" evidence="5">
    <location>
        <begin position="21"/>
        <end position="439"/>
    </location>
</feature>
<evidence type="ECO:0000256" key="2">
    <source>
        <dbReference type="ARBA" id="ARBA00022801"/>
    </source>
</evidence>
<keyword evidence="5" id="KW-0732">Signal</keyword>
<proteinExistence type="inferred from homology"/>
<evidence type="ECO:0000313" key="7">
    <source>
        <dbReference type="Proteomes" id="UP000245647"/>
    </source>
</evidence>
<evidence type="ECO:0000256" key="5">
    <source>
        <dbReference type="SAM" id="SignalP"/>
    </source>
</evidence>
<dbReference type="PANTHER" id="PTHR31339:SF9">
    <property type="entry name" value="PLASMIN AND FIBRONECTIN-BINDING PROTEIN A"/>
    <property type="match status" value="1"/>
</dbReference>
<evidence type="ECO:0000256" key="1">
    <source>
        <dbReference type="ARBA" id="ARBA00008834"/>
    </source>
</evidence>
<evidence type="ECO:0000256" key="4">
    <source>
        <dbReference type="RuleBase" id="RU361169"/>
    </source>
</evidence>
<dbReference type="InterPro" id="IPR000743">
    <property type="entry name" value="Glyco_hydro_28"/>
</dbReference>
<dbReference type="RefSeq" id="WP_109415879.1">
    <property type="nucleotide sequence ID" value="NZ_QEAS01000008.1"/>
</dbReference>
<dbReference type="InterPro" id="IPR012334">
    <property type="entry name" value="Pectin_lyas_fold"/>
</dbReference>